<proteinExistence type="predicted"/>
<dbReference type="RefSeq" id="WP_188645104.1">
    <property type="nucleotide sequence ID" value="NZ_BMKL01000001.1"/>
</dbReference>
<name>A0ABQ1S986_9SPHN</name>
<evidence type="ECO:0000256" key="5">
    <source>
        <dbReference type="ARBA" id="ARBA00022777"/>
    </source>
</evidence>
<evidence type="ECO:0000313" key="13">
    <source>
        <dbReference type="Proteomes" id="UP000619041"/>
    </source>
</evidence>
<dbReference type="Proteomes" id="UP000619041">
    <property type="component" value="Unassembled WGS sequence"/>
</dbReference>
<feature type="domain" description="CheW-like" evidence="10">
    <location>
        <begin position="401"/>
        <end position="537"/>
    </location>
</feature>
<evidence type="ECO:0000256" key="3">
    <source>
        <dbReference type="ARBA" id="ARBA00022553"/>
    </source>
</evidence>
<dbReference type="Pfam" id="PF02518">
    <property type="entry name" value="HATPase_c"/>
    <property type="match status" value="1"/>
</dbReference>
<dbReference type="SUPFAM" id="SSF47384">
    <property type="entry name" value="Homodimeric domain of signal transducing histidine kinase"/>
    <property type="match status" value="1"/>
</dbReference>
<dbReference type="SUPFAM" id="SSF47226">
    <property type="entry name" value="Histidine-containing phosphotransfer domain, HPT domain"/>
    <property type="match status" value="1"/>
</dbReference>
<dbReference type="SUPFAM" id="SSF50341">
    <property type="entry name" value="CheW-like"/>
    <property type="match status" value="1"/>
</dbReference>
<dbReference type="PROSITE" id="PS50851">
    <property type="entry name" value="CHEW"/>
    <property type="match status" value="1"/>
</dbReference>
<dbReference type="SMART" id="SM01231">
    <property type="entry name" value="H-kinase_dim"/>
    <property type="match status" value="1"/>
</dbReference>
<evidence type="ECO:0000313" key="12">
    <source>
        <dbReference type="EMBL" id="GGE01125.1"/>
    </source>
</evidence>
<dbReference type="PROSITE" id="PS50109">
    <property type="entry name" value="HIS_KIN"/>
    <property type="match status" value="1"/>
</dbReference>
<evidence type="ECO:0000259" key="10">
    <source>
        <dbReference type="PROSITE" id="PS50851"/>
    </source>
</evidence>
<evidence type="ECO:0000256" key="2">
    <source>
        <dbReference type="ARBA" id="ARBA00012438"/>
    </source>
</evidence>
<dbReference type="InterPro" id="IPR002545">
    <property type="entry name" value="CheW-lke_dom"/>
</dbReference>
<dbReference type="Gene3D" id="2.30.30.40">
    <property type="entry name" value="SH3 Domains"/>
    <property type="match status" value="1"/>
</dbReference>
<dbReference type="InterPro" id="IPR051315">
    <property type="entry name" value="Bact_Chemotaxis_CheA"/>
</dbReference>
<comment type="caution">
    <text evidence="12">The sequence shown here is derived from an EMBL/GenBank/DDBJ whole genome shotgun (WGS) entry which is preliminary data.</text>
</comment>
<sequence>MDDLLAEFLAETREMLGAVGSELVAWEADPADRARLDAIFRFVHTVKGNCGFFDFPRLEALSHAAEDALAEVRAGRRSASPRLVTAVLAIVDRIGMMIDAIEAGEEIPARGDEVLIAALEPDSDDTAEAINGDTPDAHGARAAAPGTGSQRSIRLPIGLLDSVMSSVSDLVLARNDLSRRMRDAGVDPAVQGPFERLSTILDQVREAVTRMRMQRIEHLFGALPRLVRDLSAELGKQVMIDLEGGDVELDREMVEMIRDPLTHIIRNAIDHGVETPSQRLAAGKREIGTLHISARQSGNRIMLAIADDGRGIDSARLVEKAIAAGALSRAEADALDEAGRQSLIFEPGISTAAEVTSVSGRGVGMDVVRANIERVGGTIEVSSLPAEGTRIVLSLPLTLSIIPSLTVGAGDQLFAMPRSYVEEIVHGRAGHIEFARAGDAVLVTVRGKRVACLSLAAQLGFSNPLPPEDSTLVLARLAGGDLFALAVDRIFDHEELVIKPLAPAVMATGLYAGSTLLDDGHPVLMLDVAGIARKANLAGGSKRVRVAEDGLETKTHRGTPALLFVGLDGARRAVRLGAIRRIERVAASGIDLACDPPRVVIGDMLLPLAGIESGDAIPADQVSMLRLGDGASEIAFAIARIVDTVELPPDIAPARRGGVSEGTALIGGLPAEVVDTHWLFASLAAPPRALDPPLCRLPRDDQWARTILAPLIENAGYRVVDETFEGPADVTIATQADPVPDMGTGLVITLCADPEQATRLPGALYRYDRAGLLAALAALRGGRAA</sequence>
<dbReference type="SMART" id="SM00260">
    <property type="entry name" value="CheW"/>
    <property type="match status" value="1"/>
</dbReference>
<evidence type="ECO:0000256" key="1">
    <source>
        <dbReference type="ARBA" id="ARBA00000085"/>
    </source>
</evidence>
<keyword evidence="3 7" id="KW-0597">Phosphoprotein</keyword>
<keyword evidence="5" id="KW-0418">Kinase</keyword>
<dbReference type="PRINTS" id="PR00344">
    <property type="entry name" value="BCTRLSENSOR"/>
</dbReference>
<dbReference type="Pfam" id="PF01584">
    <property type="entry name" value="CheW"/>
    <property type="match status" value="1"/>
</dbReference>
<dbReference type="InterPro" id="IPR008207">
    <property type="entry name" value="Sig_transdc_His_kin_Hpt_dom"/>
</dbReference>
<dbReference type="SMART" id="SM00073">
    <property type="entry name" value="HPT"/>
    <property type="match status" value="1"/>
</dbReference>
<dbReference type="InterPro" id="IPR036890">
    <property type="entry name" value="HATPase_C_sf"/>
</dbReference>
<evidence type="ECO:0000256" key="7">
    <source>
        <dbReference type="PROSITE-ProRule" id="PRU00110"/>
    </source>
</evidence>
<dbReference type="PROSITE" id="PS50894">
    <property type="entry name" value="HPT"/>
    <property type="match status" value="1"/>
</dbReference>
<dbReference type="InterPro" id="IPR036097">
    <property type="entry name" value="HisK_dim/P_sf"/>
</dbReference>
<dbReference type="InterPro" id="IPR003594">
    <property type="entry name" value="HATPase_dom"/>
</dbReference>
<dbReference type="Gene3D" id="1.20.120.160">
    <property type="entry name" value="HPT domain"/>
    <property type="match status" value="1"/>
</dbReference>
<dbReference type="SMART" id="SM00387">
    <property type="entry name" value="HATPase_c"/>
    <property type="match status" value="1"/>
</dbReference>
<dbReference type="Pfam" id="PF01627">
    <property type="entry name" value="Hpt"/>
    <property type="match status" value="1"/>
</dbReference>
<dbReference type="EMBL" id="BMKL01000001">
    <property type="protein sequence ID" value="GGE01125.1"/>
    <property type="molecule type" value="Genomic_DNA"/>
</dbReference>
<feature type="domain" description="Histidine kinase" evidence="9">
    <location>
        <begin position="148"/>
        <end position="399"/>
    </location>
</feature>
<gene>
    <name evidence="12" type="ORF">GCM10011515_21140</name>
</gene>
<dbReference type="PANTHER" id="PTHR43395">
    <property type="entry name" value="SENSOR HISTIDINE KINASE CHEA"/>
    <property type="match status" value="1"/>
</dbReference>
<dbReference type="InterPro" id="IPR005467">
    <property type="entry name" value="His_kinase_dom"/>
</dbReference>
<organism evidence="12 13">
    <name type="scientific">Tsuneonella deserti</name>
    <dbReference type="NCBI Taxonomy" id="2035528"/>
    <lineage>
        <taxon>Bacteria</taxon>
        <taxon>Pseudomonadati</taxon>
        <taxon>Pseudomonadota</taxon>
        <taxon>Alphaproteobacteria</taxon>
        <taxon>Sphingomonadales</taxon>
        <taxon>Erythrobacteraceae</taxon>
        <taxon>Tsuneonella</taxon>
    </lineage>
</organism>
<dbReference type="SUPFAM" id="SSF55874">
    <property type="entry name" value="ATPase domain of HSP90 chaperone/DNA topoisomerase II/histidine kinase"/>
    <property type="match status" value="1"/>
</dbReference>
<evidence type="ECO:0000259" key="11">
    <source>
        <dbReference type="PROSITE" id="PS50894"/>
    </source>
</evidence>
<feature type="domain" description="HPt" evidence="11">
    <location>
        <begin position="1"/>
        <end position="101"/>
    </location>
</feature>
<evidence type="ECO:0000256" key="8">
    <source>
        <dbReference type="SAM" id="MobiDB-lite"/>
    </source>
</evidence>
<reference evidence="13" key="1">
    <citation type="journal article" date="2019" name="Int. J. Syst. Evol. Microbiol.">
        <title>The Global Catalogue of Microorganisms (GCM) 10K type strain sequencing project: providing services to taxonomists for standard genome sequencing and annotation.</title>
        <authorList>
            <consortium name="The Broad Institute Genomics Platform"/>
            <consortium name="The Broad Institute Genome Sequencing Center for Infectious Disease"/>
            <person name="Wu L."/>
            <person name="Ma J."/>
        </authorList>
    </citation>
    <scope>NUCLEOTIDE SEQUENCE [LARGE SCALE GENOMIC DNA]</scope>
    <source>
        <strain evidence="13">CGMCC 1.15959</strain>
    </source>
</reference>
<evidence type="ECO:0000259" key="9">
    <source>
        <dbReference type="PROSITE" id="PS50109"/>
    </source>
</evidence>
<dbReference type="CDD" id="cd00088">
    <property type="entry name" value="HPT"/>
    <property type="match status" value="1"/>
</dbReference>
<accession>A0ABQ1S986</accession>
<keyword evidence="6" id="KW-0902">Two-component regulatory system</keyword>
<evidence type="ECO:0000256" key="4">
    <source>
        <dbReference type="ARBA" id="ARBA00022679"/>
    </source>
</evidence>
<dbReference type="InterPro" id="IPR004358">
    <property type="entry name" value="Sig_transdc_His_kin-like_C"/>
</dbReference>
<keyword evidence="4" id="KW-0808">Transferase</keyword>
<dbReference type="EC" id="2.7.13.3" evidence="2"/>
<feature type="region of interest" description="Disordered" evidence="8">
    <location>
        <begin position="127"/>
        <end position="149"/>
    </location>
</feature>
<feature type="modified residue" description="Phosphohistidine" evidence="7">
    <location>
        <position position="44"/>
    </location>
</feature>
<evidence type="ECO:0000256" key="6">
    <source>
        <dbReference type="ARBA" id="ARBA00023012"/>
    </source>
</evidence>
<dbReference type="InterPro" id="IPR036641">
    <property type="entry name" value="HPT_dom_sf"/>
</dbReference>
<dbReference type="InterPro" id="IPR004105">
    <property type="entry name" value="CheA-like_dim"/>
</dbReference>
<dbReference type="Pfam" id="PF02895">
    <property type="entry name" value="H-kinase_dim"/>
    <property type="match status" value="1"/>
</dbReference>
<dbReference type="Gene3D" id="3.30.565.10">
    <property type="entry name" value="Histidine kinase-like ATPase, C-terminal domain"/>
    <property type="match status" value="1"/>
</dbReference>
<comment type="catalytic activity">
    <reaction evidence="1">
        <text>ATP + protein L-histidine = ADP + protein N-phospho-L-histidine.</text>
        <dbReference type="EC" id="2.7.13.3"/>
    </reaction>
</comment>
<dbReference type="InterPro" id="IPR036061">
    <property type="entry name" value="CheW-like_dom_sf"/>
</dbReference>
<dbReference type="PANTHER" id="PTHR43395:SF1">
    <property type="entry name" value="CHEMOTAXIS PROTEIN CHEA"/>
    <property type="match status" value="1"/>
</dbReference>
<keyword evidence="13" id="KW-1185">Reference proteome</keyword>
<protein>
    <recommendedName>
        <fullName evidence="2">histidine kinase</fullName>
        <ecNumber evidence="2">2.7.13.3</ecNumber>
    </recommendedName>
</protein>